<evidence type="ECO:0000313" key="1">
    <source>
        <dbReference type="EMBL" id="CCI02982.1"/>
    </source>
</evidence>
<organism evidence="1 2">
    <name type="scientific">Microcystis aeruginosa PCC 9443</name>
    <dbReference type="NCBI Taxonomy" id="1160281"/>
    <lineage>
        <taxon>Bacteria</taxon>
        <taxon>Bacillati</taxon>
        <taxon>Cyanobacteriota</taxon>
        <taxon>Cyanophyceae</taxon>
        <taxon>Oscillatoriophycideae</taxon>
        <taxon>Chroococcales</taxon>
        <taxon>Microcystaceae</taxon>
        <taxon>Microcystis</taxon>
    </lineage>
</organism>
<dbReference type="Proteomes" id="UP000003480">
    <property type="component" value="Unassembled WGS sequence"/>
</dbReference>
<sequence length="41" mass="4712">MDSHVSLPIATILRFSVDNHIFYEFAVHSLGKLLVVSRNRK</sequence>
<dbReference type="EMBL" id="CAIJ01000335">
    <property type="protein sequence ID" value="CCI02982.1"/>
    <property type="molecule type" value="Genomic_DNA"/>
</dbReference>
<reference evidence="1 2" key="1">
    <citation type="submission" date="2012-04" db="EMBL/GenBank/DDBJ databases">
        <authorList>
            <person name="Genoscope - CEA"/>
        </authorList>
    </citation>
    <scope>NUCLEOTIDE SEQUENCE [LARGE SCALE GENOMIC DNA]</scope>
    <source>
        <strain evidence="1 2">9443</strain>
    </source>
</reference>
<accession>I4G4X1</accession>
<gene>
    <name evidence="1" type="ORF">MICAC_400012</name>
</gene>
<comment type="caution">
    <text evidence="1">The sequence shown here is derived from an EMBL/GenBank/DDBJ whole genome shotgun (WGS) entry which is preliminary data.</text>
</comment>
<proteinExistence type="predicted"/>
<protein>
    <submittedName>
        <fullName evidence="1">Uncharacterized protein</fullName>
    </submittedName>
</protein>
<name>I4G4X1_MICAE</name>
<evidence type="ECO:0000313" key="2">
    <source>
        <dbReference type="Proteomes" id="UP000003480"/>
    </source>
</evidence>
<dbReference type="HOGENOM" id="CLU_3272770_0_0_3"/>
<dbReference type="AlphaFoldDB" id="I4G4X1"/>